<dbReference type="GO" id="GO:0042470">
    <property type="term" value="C:melanosome"/>
    <property type="evidence" value="ECO:0007669"/>
    <property type="project" value="Ensembl"/>
</dbReference>
<dbReference type="FunFam" id="2.40.160.110:FF:000001">
    <property type="entry name" value="lysosome-associated membrane glycoprotein 2 isoform X2"/>
    <property type="match status" value="1"/>
</dbReference>
<proteinExistence type="inferred from homology"/>
<dbReference type="Pfam" id="PF21222">
    <property type="entry name" value="Lamp2_2nd"/>
    <property type="match status" value="1"/>
</dbReference>
<dbReference type="GO" id="GO:0090160">
    <property type="term" value="P:Golgi to lysosome transport"/>
    <property type="evidence" value="ECO:0007669"/>
    <property type="project" value="Ensembl"/>
</dbReference>
<dbReference type="GeneTree" id="ENSGT00950000182899"/>
<dbReference type="GO" id="GO:0031902">
    <property type="term" value="C:late endosome membrane"/>
    <property type="evidence" value="ECO:0000318"/>
    <property type="project" value="GO_Central"/>
</dbReference>
<reference evidence="21 22" key="1">
    <citation type="journal article" date="2008" name="Nature">
        <title>Genome analysis of the platypus reveals unique signatures of evolution.</title>
        <authorList>
            <person name="Warren W.C."/>
            <person name="Hillier L.W."/>
            <person name="Marshall Graves J.A."/>
            <person name="Birney E."/>
            <person name="Ponting C.P."/>
            <person name="Grutzner F."/>
            <person name="Belov K."/>
            <person name="Miller W."/>
            <person name="Clarke L."/>
            <person name="Chinwalla A.T."/>
            <person name="Yang S.P."/>
            <person name="Heger A."/>
            <person name="Locke D.P."/>
            <person name="Miethke P."/>
            <person name="Waters P.D."/>
            <person name="Veyrunes F."/>
            <person name="Fulton L."/>
            <person name="Fulton B."/>
            <person name="Graves T."/>
            <person name="Wallis J."/>
            <person name="Puente X.S."/>
            <person name="Lopez-Otin C."/>
            <person name="Ordonez G.R."/>
            <person name="Eichler E.E."/>
            <person name="Chen L."/>
            <person name="Cheng Z."/>
            <person name="Deakin J.E."/>
            <person name="Alsop A."/>
            <person name="Thompson K."/>
            <person name="Kirby P."/>
            <person name="Papenfuss A.T."/>
            <person name="Wakefield M.J."/>
            <person name="Olender T."/>
            <person name="Lancet D."/>
            <person name="Huttley G.A."/>
            <person name="Smit A.F."/>
            <person name="Pask A."/>
            <person name="Temple-Smith P."/>
            <person name="Batzer M.A."/>
            <person name="Walker J.A."/>
            <person name="Konkel M.K."/>
            <person name="Harris R.S."/>
            <person name="Whittington C.M."/>
            <person name="Wong E.S."/>
            <person name="Gemmell N.J."/>
            <person name="Buschiazzo E."/>
            <person name="Vargas Jentzsch I.M."/>
            <person name="Merkel A."/>
            <person name="Schmitz J."/>
            <person name="Zemann A."/>
            <person name="Churakov G."/>
            <person name="Kriegs J.O."/>
            <person name="Brosius J."/>
            <person name="Murchison E.P."/>
            <person name="Sachidanandam R."/>
            <person name="Smith C."/>
            <person name="Hannon G.J."/>
            <person name="Tsend-Ayush E."/>
            <person name="McMillan D."/>
            <person name="Attenborough R."/>
            <person name="Rens W."/>
            <person name="Ferguson-Smith M."/>
            <person name="Lefevre C.M."/>
            <person name="Sharp J.A."/>
            <person name="Nicholas K.R."/>
            <person name="Ray D.A."/>
            <person name="Kube M."/>
            <person name="Reinhardt R."/>
            <person name="Pringle T.H."/>
            <person name="Taylor J."/>
            <person name="Jones R.C."/>
            <person name="Nixon B."/>
            <person name="Dacheux J.L."/>
            <person name="Niwa H."/>
            <person name="Sekita Y."/>
            <person name="Huang X."/>
            <person name="Stark A."/>
            <person name="Kheradpour P."/>
            <person name="Kellis M."/>
            <person name="Flicek P."/>
            <person name="Chen Y."/>
            <person name="Webber C."/>
            <person name="Hardison R."/>
            <person name="Nelson J."/>
            <person name="Hallsworth-Pepin K."/>
            <person name="Delehaunty K."/>
            <person name="Markovic C."/>
            <person name="Minx P."/>
            <person name="Feng Y."/>
            <person name="Kremitzki C."/>
            <person name="Mitreva M."/>
            <person name="Glasscock J."/>
            <person name="Wylie T."/>
            <person name="Wohldmann P."/>
            <person name="Thiru P."/>
            <person name="Nhan M.N."/>
            <person name="Pohl C.S."/>
            <person name="Smith S.M."/>
            <person name="Hou S."/>
            <person name="Nefedov M."/>
            <person name="de Jong P.J."/>
            <person name="Renfree M.B."/>
            <person name="Mardis E.R."/>
            <person name="Wilson R.K."/>
        </authorList>
    </citation>
    <scope>NUCLEOTIDE SEQUENCE [LARGE SCALE GENOMIC DNA]</scope>
    <source>
        <strain evidence="21 22">Glennie</strain>
    </source>
</reference>
<feature type="domain" description="Lysosome-associated membrane glycoprotein 2-like luminal" evidence="19">
    <location>
        <begin position="217"/>
        <end position="367"/>
    </location>
</feature>
<dbReference type="GO" id="GO:0005771">
    <property type="term" value="C:multivesicular body"/>
    <property type="evidence" value="ECO:0007669"/>
    <property type="project" value="Ensembl"/>
</dbReference>
<dbReference type="GO" id="GO:0042383">
    <property type="term" value="C:sarcolemma"/>
    <property type="evidence" value="ECO:0007669"/>
    <property type="project" value="Ensembl"/>
</dbReference>
<dbReference type="GO" id="GO:0008200">
    <property type="term" value="F:ion channel inhibitor activity"/>
    <property type="evidence" value="ECO:0007669"/>
    <property type="project" value="Ensembl"/>
</dbReference>
<feature type="domain" description="Lysosome-associated membrane glycoprotein 2-like luminal" evidence="19">
    <location>
        <begin position="29"/>
        <end position="178"/>
    </location>
</feature>
<evidence type="ECO:0000256" key="13">
    <source>
        <dbReference type="ARBA" id="ARBA00065516"/>
    </source>
</evidence>
<comment type="subcellular location">
    <subcellularLocation>
        <location evidence="1">Cell membrane</location>
        <topology evidence="1">Single-pass type I membrane protein</topology>
    </subcellularLocation>
    <subcellularLocation>
        <location evidence="12">Cytolytic granule membrane</location>
        <topology evidence="12">Single-pass type I membrane protein</topology>
    </subcellularLocation>
    <subcellularLocation>
        <location evidence="11">Late endosome membrane</location>
        <topology evidence="11">Single-pass type I membrane protein</topology>
    </subcellularLocation>
    <subcellularLocation>
        <location evidence="16">Lysosome membrane</location>
        <topology evidence="16">Single-pass type I membrane protein</topology>
    </subcellularLocation>
</comment>
<dbReference type="PROSITE" id="PS00311">
    <property type="entry name" value="LAMP_2"/>
    <property type="match status" value="1"/>
</dbReference>
<dbReference type="OMA" id="CQMDQNQ"/>
<evidence type="ECO:0000256" key="4">
    <source>
        <dbReference type="ARBA" id="ARBA00022729"/>
    </source>
</evidence>
<name>A0A6I8P7G4_ORNAN</name>
<dbReference type="AlphaFoldDB" id="A0A6I8P7G4"/>
<sequence length="419" mass="45487">MLAGSGQKLLSHVTAKRGSGYGFLETASSIFEVKNSTGTTCILANFSADFSVNYSTKNGSKSEASFKLPSSAEVLNSSSCGQENGSNAVLVIGFEEGHSLTLNFTKNEEEYRVQQMSLALNLSDTNIFHDAQSNGTRQEESGTDIEAGLHRKYRCVSQNQVKMGNATVTFSDVTLQAYLSNNSFSKEETRCRQDRPSPTTKPTTSPAPTPPPRPETPSVHTYNITDANGTTCLLVSMGLQPNVTYEKKDSKMAVDVFNINPNKTLVKGNCTSPAVTLELQSENTTSLTFQFGMNETTTKFFLEGIHLRTALPPDAKEMWFDAANTSLKALQATVGNSYRCNTEESVRVTKDCSVNIFTVQAQAFRVEGGKFGPVEECQLDENNMLIPIAVGAALAGLVLIVLIAYLIGRKRSHAGYQTI</sequence>
<dbReference type="PRINTS" id="PR00336">
    <property type="entry name" value="LYSASSOCTDMP"/>
</dbReference>
<keyword evidence="7 16" id="KW-0472">Membrane</keyword>
<keyword evidence="6 18" id="KW-1133">Transmembrane helix</keyword>
<dbReference type="GO" id="GO:0072594">
    <property type="term" value="P:establishment of protein localization to organelle"/>
    <property type="evidence" value="ECO:0000318"/>
    <property type="project" value="GO_Central"/>
</dbReference>
<dbReference type="GO" id="GO:0005829">
    <property type="term" value="C:cytosol"/>
    <property type="evidence" value="ECO:0007669"/>
    <property type="project" value="GOC"/>
</dbReference>
<dbReference type="PANTHER" id="PTHR11506:SF27">
    <property type="entry name" value="LYSOSOME-ASSOCIATED MEMBRANE GLYCOPROTEIN 1"/>
    <property type="match status" value="1"/>
</dbReference>
<evidence type="ECO:0000259" key="20">
    <source>
        <dbReference type="Pfam" id="PF21222"/>
    </source>
</evidence>
<dbReference type="FunCoup" id="A0A6I8P7G4">
    <property type="interactions" value="1081"/>
</dbReference>
<keyword evidence="22" id="KW-1185">Reference proteome</keyword>
<accession>A0A6I8P7G4</accession>
<evidence type="ECO:0000256" key="6">
    <source>
        <dbReference type="ARBA" id="ARBA00022989"/>
    </source>
</evidence>
<evidence type="ECO:0000256" key="5">
    <source>
        <dbReference type="ARBA" id="ARBA00022753"/>
    </source>
</evidence>
<keyword evidence="8 16" id="KW-1015">Disulfide bond</keyword>
<dbReference type="GO" id="GO:0008021">
    <property type="term" value="C:synaptic vesicle"/>
    <property type="evidence" value="ECO:0007669"/>
    <property type="project" value="Ensembl"/>
</dbReference>
<feature type="transmembrane region" description="Helical" evidence="18">
    <location>
        <begin position="384"/>
        <end position="407"/>
    </location>
</feature>
<organism evidence="21 22">
    <name type="scientific">Ornithorhynchus anatinus</name>
    <name type="common">Duckbill platypus</name>
    <dbReference type="NCBI Taxonomy" id="9258"/>
    <lineage>
        <taxon>Eukaryota</taxon>
        <taxon>Metazoa</taxon>
        <taxon>Chordata</taxon>
        <taxon>Craniata</taxon>
        <taxon>Vertebrata</taxon>
        <taxon>Euteleostomi</taxon>
        <taxon>Mammalia</taxon>
        <taxon>Monotremata</taxon>
        <taxon>Ornithorhynchidae</taxon>
        <taxon>Ornithorhynchus</taxon>
    </lineage>
</organism>
<evidence type="ECO:0000256" key="15">
    <source>
        <dbReference type="ARBA" id="ARBA00082884"/>
    </source>
</evidence>
<dbReference type="GO" id="GO:0043323">
    <property type="term" value="P:positive regulation of natural killer cell degranulation"/>
    <property type="evidence" value="ECO:0007669"/>
    <property type="project" value="Ensembl"/>
</dbReference>
<feature type="compositionally biased region" description="Basic and acidic residues" evidence="17">
    <location>
        <begin position="185"/>
        <end position="195"/>
    </location>
</feature>
<dbReference type="GO" id="GO:0048471">
    <property type="term" value="C:perinuclear region of cytoplasm"/>
    <property type="evidence" value="ECO:0007669"/>
    <property type="project" value="Ensembl"/>
</dbReference>
<evidence type="ECO:0000256" key="1">
    <source>
        <dbReference type="ARBA" id="ARBA00004251"/>
    </source>
</evidence>
<feature type="domain" description="Lysosome-associated membrane glycoprotein 2-like transmembrane" evidence="20">
    <location>
        <begin position="386"/>
        <end position="417"/>
    </location>
</feature>
<feature type="disulfide bond" evidence="16">
    <location>
        <begin position="232"/>
        <end position="270"/>
    </location>
</feature>
<protein>
    <recommendedName>
        <fullName evidence="14">Lysosome-associated membrane glycoprotein 1</fullName>
    </recommendedName>
    <alternativeName>
        <fullName evidence="15">CD107 antigen-like family member A</fullName>
    </alternativeName>
</protein>
<evidence type="ECO:0000313" key="22">
    <source>
        <dbReference type="Proteomes" id="UP000002279"/>
    </source>
</evidence>
<dbReference type="GO" id="GO:0050821">
    <property type="term" value="P:protein stabilization"/>
    <property type="evidence" value="ECO:0007669"/>
    <property type="project" value="Ensembl"/>
</dbReference>
<feature type="region of interest" description="Disordered" evidence="17">
    <location>
        <begin position="184"/>
        <end position="219"/>
    </location>
</feature>
<dbReference type="GO" id="GO:1902600">
    <property type="term" value="P:proton transmembrane transport"/>
    <property type="evidence" value="ECO:0007669"/>
    <property type="project" value="Ensembl"/>
</dbReference>
<evidence type="ECO:0000256" key="10">
    <source>
        <dbReference type="ARBA" id="ARBA00023228"/>
    </source>
</evidence>
<evidence type="ECO:0000256" key="3">
    <source>
        <dbReference type="ARBA" id="ARBA00022692"/>
    </source>
</evidence>
<evidence type="ECO:0000256" key="8">
    <source>
        <dbReference type="ARBA" id="ARBA00023157"/>
    </source>
</evidence>
<feature type="compositionally biased region" description="Pro residues" evidence="17">
    <location>
        <begin position="205"/>
        <end position="215"/>
    </location>
</feature>
<evidence type="ECO:0000259" key="19">
    <source>
        <dbReference type="Pfam" id="PF01299"/>
    </source>
</evidence>
<dbReference type="GO" id="GO:0140507">
    <property type="term" value="P:granzyme-mediated programmed cell death signaling pathway"/>
    <property type="evidence" value="ECO:0007669"/>
    <property type="project" value="Ensembl"/>
</dbReference>
<evidence type="ECO:0000256" key="9">
    <source>
        <dbReference type="ARBA" id="ARBA00023180"/>
    </source>
</evidence>
<dbReference type="GO" id="GO:0009897">
    <property type="term" value="C:external side of plasma membrane"/>
    <property type="evidence" value="ECO:0007669"/>
    <property type="project" value="Ensembl"/>
</dbReference>
<dbReference type="GO" id="GO:0044754">
    <property type="term" value="C:autolysosome"/>
    <property type="evidence" value="ECO:0007669"/>
    <property type="project" value="Ensembl"/>
</dbReference>
<dbReference type="CDD" id="cd12087">
    <property type="entry name" value="TM_EGFR-like"/>
    <property type="match status" value="1"/>
</dbReference>
<dbReference type="GO" id="GO:0101004">
    <property type="term" value="C:cytolytic granule membrane"/>
    <property type="evidence" value="ECO:0007669"/>
    <property type="project" value="UniProtKB-SubCell"/>
</dbReference>
<gene>
    <name evidence="21" type="primary">LAMP1</name>
</gene>
<dbReference type="InterPro" id="IPR048524">
    <property type="entry name" value="Lamp2-like_TM"/>
</dbReference>
<dbReference type="PANTHER" id="PTHR11506">
    <property type="entry name" value="LYSOSOME-ASSOCIATED MEMBRANE GLYCOPROTEIN"/>
    <property type="match status" value="1"/>
</dbReference>
<dbReference type="InParanoid" id="A0A6I8P7G4"/>
<dbReference type="GO" id="GO:0005765">
    <property type="term" value="C:lysosomal membrane"/>
    <property type="evidence" value="ECO:0000318"/>
    <property type="project" value="GO_Central"/>
</dbReference>
<feature type="disulfide bond" evidence="16">
    <location>
        <begin position="155"/>
        <end position="191"/>
    </location>
</feature>
<keyword evidence="9" id="KW-0325">Glycoprotein</keyword>
<keyword evidence="3 16" id="KW-0812">Transmembrane</keyword>
<comment type="subunit">
    <text evidence="13">Interacts with ABCB9; this interaction strongly stabilizes ABCB9 and protects ABCB9 against lysosomal degradation. Interacts with FURIN. Interacts with TMEM175; inhibiting the proton channel activity of TMEM175.</text>
</comment>
<evidence type="ECO:0000256" key="14">
    <source>
        <dbReference type="ARBA" id="ARBA00074383"/>
    </source>
</evidence>
<dbReference type="FunFam" id="2.40.160.110:FF:000005">
    <property type="entry name" value="Lysosome-associated membrane glycoprotein 1"/>
    <property type="match status" value="1"/>
</dbReference>
<keyword evidence="5" id="KW-0967">Endosome</keyword>
<dbReference type="GO" id="GO:0000421">
    <property type="term" value="C:autophagosome membrane"/>
    <property type="evidence" value="ECO:0007669"/>
    <property type="project" value="Ensembl"/>
</dbReference>
<evidence type="ECO:0000256" key="16">
    <source>
        <dbReference type="PROSITE-ProRule" id="PRU00740"/>
    </source>
</evidence>
<dbReference type="Pfam" id="PF01299">
    <property type="entry name" value="Lamp2-like_luminal"/>
    <property type="match status" value="2"/>
</dbReference>
<dbReference type="GO" id="GO:0035752">
    <property type="term" value="P:lysosomal lumen pH elevation"/>
    <property type="evidence" value="ECO:0007669"/>
    <property type="project" value="Ensembl"/>
</dbReference>
<feature type="disulfide bond" evidence="16">
    <location>
        <begin position="340"/>
        <end position="377"/>
    </location>
</feature>
<comment type="similarity">
    <text evidence="16">Belongs to the LAMP family.</text>
</comment>
<evidence type="ECO:0000256" key="11">
    <source>
        <dbReference type="ARBA" id="ARBA00037817"/>
    </source>
</evidence>
<evidence type="ECO:0000256" key="2">
    <source>
        <dbReference type="ARBA" id="ARBA00022475"/>
    </source>
</evidence>
<evidence type="ECO:0000256" key="7">
    <source>
        <dbReference type="ARBA" id="ARBA00023136"/>
    </source>
</evidence>
<feature type="disulfide bond" evidence="16">
    <location>
        <begin position="41"/>
        <end position="80"/>
    </location>
</feature>
<dbReference type="GO" id="GO:0019899">
    <property type="term" value="F:enzyme binding"/>
    <property type="evidence" value="ECO:0007669"/>
    <property type="project" value="Ensembl"/>
</dbReference>
<dbReference type="Bgee" id="ENSOANG00000015635">
    <property type="expression patterns" value="Expressed in adult mammalian kidney and 7 other cell types or tissues"/>
</dbReference>
<keyword evidence="10 16" id="KW-0458">Lysosome</keyword>
<reference evidence="21" key="3">
    <citation type="submission" date="2025-09" db="UniProtKB">
        <authorList>
            <consortium name="Ensembl"/>
        </authorList>
    </citation>
    <scope>IDENTIFICATION</scope>
    <source>
        <strain evidence="21">Glennie</strain>
    </source>
</reference>
<dbReference type="GO" id="GO:0019904">
    <property type="term" value="F:protein domain specific binding"/>
    <property type="evidence" value="ECO:0007669"/>
    <property type="project" value="Ensembl"/>
</dbReference>
<dbReference type="GO" id="GO:0007042">
    <property type="term" value="P:lysosomal lumen acidification"/>
    <property type="evidence" value="ECO:0007669"/>
    <property type="project" value="Ensembl"/>
</dbReference>
<dbReference type="GO" id="GO:0061474">
    <property type="term" value="C:phagolysosome membrane"/>
    <property type="evidence" value="ECO:0007669"/>
    <property type="project" value="Ensembl"/>
</dbReference>
<evidence type="ECO:0000256" key="12">
    <source>
        <dbReference type="ARBA" id="ARBA00060404"/>
    </source>
</evidence>
<keyword evidence="4" id="KW-0732">Signal</keyword>
<dbReference type="GO" id="GO:1902513">
    <property type="term" value="P:regulation of organelle transport along microtubule"/>
    <property type="evidence" value="ECO:0007669"/>
    <property type="project" value="Ensembl"/>
</dbReference>
<dbReference type="InterPro" id="IPR048528">
    <property type="entry name" value="Lamp2-like_luminal"/>
</dbReference>
<dbReference type="Ensembl" id="ENSOANT00000054659.1">
    <property type="protein sequence ID" value="ENSOANP00000048744.1"/>
    <property type="gene ID" value="ENSOANG00000015635.4"/>
</dbReference>
<dbReference type="InterPro" id="IPR018134">
    <property type="entry name" value="LAMP_CS"/>
</dbReference>
<dbReference type="Proteomes" id="UP000002279">
    <property type="component" value="Chromosome 20"/>
</dbReference>
<dbReference type="InterPro" id="IPR002000">
    <property type="entry name" value="Lysosome-assoc_membr_glycop"/>
</dbReference>
<dbReference type="PROSITE" id="PS00310">
    <property type="entry name" value="LAMP_1"/>
    <property type="match status" value="1"/>
</dbReference>
<evidence type="ECO:0000256" key="18">
    <source>
        <dbReference type="SAM" id="Phobius"/>
    </source>
</evidence>
<reference evidence="21" key="2">
    <citation type="submission" date="2025-08" db="UniProtKB">
        <authorList>
            <consortium name="Ensembl"/>
        </authorList>
    </citation>
    <scope>IDENTIFICATION</scope>
    <source>
        <strain evidence="21">Glennie</strain>
    </source>
</reference>
<dbReference type="PROSITE" id="PS51407">
    <property type="entry name" value="LAMP_3"/>
    <property type="match status" value="1"/>
</dbReference>
<keyword evidence="2" id="KW-1003">Cell membrane</keyword>
<evidence type="ECO:0000313" key="21">
    <source>
        <dbReference type="Ensembl" id="ENSOANP00000048744.1"/>
    </source>
</evidence>
<dbReference type="GO" id="GO:0005886">
    <property type="term" value="C:plasma membrane"/>
    <property type="evidence" value="ECO:0000318"/>
    <property type="project" value="GO_Central"/>
</dbReference>
<dbReference type="Gene3D" id="2.40.160.110">
    <property type="match status" value="2"/>
</dbReference>
<evidence type="ECO:0000256" key="17">
    <source>
        <dbReference type="SAM" id="MobiDB-lite"/>
    </source>
</evidence>